<reference evidence="1" key="1">
    <citation type="submission" date="2020-11" db="EMBL/GenBank/DDBJ databases">
        <title>Agrobacterium vitis strain K377 genome.</title>
        <authorList>
            <person name="Xi H."/>
        </authorList>
    </citation>
    <scope>NUCLEOTIDE SEQUENCE</scope>
    <source>
        <strain evidence="1">K377</strain>
    </source>
</reference>
<gene>
    <name evidence="1" type="ORF">IEI95_012630</name>
</gene>
<evidence type="ECO:0000313" key="2">
    <source>
        <dbReference type="Proteomes" id="UP000655037"/>
    </source>
</evidence>
<dbReference type="RefSeq" id="WP_194416502.1">
    <property type="nucleotide sequence ID" value="NZ_JACXXJ020000005.1"/>
</dbReference>
<sequence>MQQTSTVTAEDKRDRETMFQLYQERGPQTEKDLLSAGICKDSQQRNAPAVAERIRLTEVA</sequence>
<dbReference type="Proteomes" id="UP000655037">
    <property type="component" value="Unassembled WGS sequence"/>
</dbReference>
<dbReference type="AlphaFoldDB" id="A0AAE2RAU8"/>
<organism evidence="1 2">
    <name type="scientific">Agrobacterium vitis</name>
    <name type="common">Rhizobium vitis</name>
    <dbReference type="NCBI Taxonomy" id="373"/>
    <lineage>
        <taxon>Bacteria</taxon>
        <taxon>Pseudomonadati</taxon>
        <taxon>Pseudomonadota</taxon>
        <taxon>Alphaproteobacteria</taxon>
        <taxon>Hyphomicrobiales</taxon>
        <taxon>Rhizobiaceae</taxon>
        <taxon>Rhizobium/Agrobacterium group</taxon>
        <taxon>Agrobacterium</taxon>
    </lineage>
</organism>
<proteinExistence type="predicted"/>
<accession>A0AAE2RAU8</accession>
<evidence type="ECO:0000313" key="1">
    <source>
        <dbReference type="EMBL" id="MBF2715058.1"/>
    </source>
</evidence>
<protein>
    <submittedName>
        <fullName evidence="1">Uncharacterized protein</fullName>
    </submittedName>
</protein>
<dbReference type="EMBL" id="JACXXJ020000005">
    <property type="protein sequence ID" value="MBF2715058.1"/>
    <property type="molecule type" value="Genomic_DNA"/>
</dbReference>
<name>A0AAE2RAU8_AGRVI</name>
<comment type="caution">
    <text evidence="1">The sequence shown here is derived from an EMBL/GenBank/DDBJ whole genome shotgun (WGS) entry which is preliminary data.</text>
</comment>